<dbReference type="Proteomes" id="UP000297407">
    <property type="component" value="Unassembled WGS sequence"/>
</dbReference>
<comment type="caution">
    <text evidence="7">The sequence shown here is derived from an EMBL/GenBank/DDBJ whole genome shotgun (WGS) entry which is preliminary data.</text>
</comment>
<keyword evidence="1" id="KW-0602">Photosynthesis</keyword>
<evidence type="ECO:0000256" key="2">
    <source>
        <dbReference type="ARBA" id="ARBA00022729"/>
    </source>
</evidence>
<dbReference type="InterPro" id="IPR026444">
    <property type="entry name" value="Secre_tail"/>
</dbReference>
<dbReference type="InterPro" id="IPR028203">
    <property type="entry name" value="PSII_CF48-like_dom"/>
</dbReference>
<dbReference type="RefSeq" id="WP_135527575.1">
    <property type="nucleotide sequence ID" value="NZ_SRLH01000009.1"/>
</dbReference>
<organism evidence="7 8">
    <name type="scientific">Flavobacterium humi</name>
    <dbReference type="NCBI Taxonomy" id="2562683"/>
    <lineage>
        <taxon>Bacteria</taxon>
        <taxon>Pseudomonadati</taxon>
        <taxon>Bacteroidota</taxon>
        <taxon>Flavobacteriia</taxon>
        <taxon>Flavobacteriales</taxon>
        <taxon>Flavobacteriaceae</taxon>
        <taxon>Flavobacterium</taxon>
    </lineage>
</organism>
<evidence type="ECO:0000259" key="6">
    <source>
        <dbReference type="Pfam" id="PF18962"/>
    </source>
</evidence>
<proteinExistence type="predicted"/>
<dbReference type="InterPro" id="IPR015943">
    <property type="entry name" value="WD40/YVTN_repeat-like_dom_sf"/>
</dbReference>
<dbReference type="Pfam" id="PF14870">
    <property type="entry name" value="PSII_BNR"/>
    <property type="match status" value="1"/>
</dbReference>
<dbReference type="GO" id="GO:0009523">
    <property type="term" value="C:photosystem II"/>
    <property type="evidence" value="ECO:0007669"/>
    <property type="project" value="UniProtKB-KW"/>
</dbReference>
<dbReference type="SUPFAM" id="SSF110296">
    <property type="entry name" value="Oligoxyloglucan reducing end-specific cellobiohydrolase"/>
    <property type="match status" value="1"/>
</dbReference>
<dbReference type="OrthoDB" id="9764804at2"/>
<keyword evidence="8" id="KW-1185">Reference proteome</keyword>
<dbReference type="NCBIfam" id="TIGR04183">
    <property type="entry name" value="Por_Secre_tail"/>
    <property type="match status" value="1"/>
</dbReference>
<keyword evidence="2 4" id="KW-0732">Signal</keyword>
<feature type="domain" description="Secretion system C-terminal sorting" evidence="6">
    <location>
        <begin position="357"/>
        <end position="429"/>
    </location>
</feature>
<evidence type="ECO:0000256" key="1">
    <source>
        <dbReference type="ARBA" id="ARBA00022531"/>
    </source>
</evidence>
<evidence type="ECO:0000256" key="4">
    <source>
        <dbReference type="SAM" id="SignalP"/>
    </source>
</evidence>
<sequence length="432" mass="47265">MKNNNISIKIGLAFCLSILFSFHVSAQLHWYPLTSVPANTDAQRFDDVFFLDNNLGWAMGGGHAVVYKTIDGGVTWTPQLNEGNLGSNYYFRNVEFLTPQIGFVGTLINNKFFKTIDGGTTWNLVTNIPTAPKAICGLDAVGTSTVYGCGAYFGPAFIIKSTDSGATWQYINMSAYATGLVEIMFLDENVGYVSGKNNTGAVILKTTDGGATWTSIYNSGIAGEYVWKMQLLQNNTNIIFGAIESVAPNPGKLIKSTDAGVTWVSKNAPETDIQAVGFVSENHGWMGGHNTGFYETLDGGTTWTNLNVGSNLNRIFILNDDLAYACGTAIYKYNDENLGTGDFEESGRIPLIAKVQPNPITDKLNVSIDFRDVDNLVIELYDQLGKRIKELKVDTINAAGRKTYSFDFPYPSGVYFVNLHTNTGRQSVKVFK</sequence>
<feature type="chain" id="PRO_5021305563" evidence="4">
    <location>
        <begin position="27"/>
        <end position="432"/>
    </location>
</feature>
<protein>
    <submittedName>
        <fullName evidence="7">T9SS type A sorting domain-containing protein</fullName>
    </submittedName>
</protein>
<feature type="domain" description="Photosynthesis system II assembly factor Ycf48/Hcf136-like" evidence="5">
    <location>
        <begin position="39"/>
        <end position="169"/>
    </location>
</feature>
<dbReference type="PANTHER" id="PTHR47199:SF2">
    <property type="entry name" value="PHOTOSYSTEM II STABILITY_ASSEMBLY FACTOR HCF136, CHLOROPLASTIC"/>
    <property type="match status" value="1"/>
</dbReference>
<accession>A0A4Z0L2Z4</accession>
<evidence type="ECO:0000256" key="3">
    <source>
        <dbReference type="ARBA" id="ARBA00023276"/>
    </source>
</evidence>
<keyword evidence="3" id="KW-0604">Photosystem II</keyword>
<name>A0A4Z0L2Z4_9FLAO</name>
<gene>
    <name evidence="7" type="ORF">E4635_15315</name>
</gene>
<dbReference type="EMBL" id="SRLH01000009">
    <property type="protein sequence ID" value="TGD56803.1"/>
    <property type="molecule type" value="Genomic_DNA"/>
</dbReference>
<evidence type="ECO:0000259" key="5">
    <source>
        <dbReference type="Pfam" id="PF14870"/>
    </source>
</evidence>
<dbReference type="PANTHER" id="PTHR47199">
    <property type="entry name" value="PHOTOSYSTEM II STABILITY/ASSEMBLY FACTOR HCF136, CHLOROPLASTIC"/>
    <property type="match status" value="1"/>
</dbReference>
<reference evidence="7 8" key="1">
    <citation type="submission" date="2019-04" db="EMBL/GenBank/DDBJ databases">
        <title>Flavobacterium sp. strain DS2-A Genome sequencing and assembly.</title>
        <authorList>
            <person name="Kim I."/>
        </authorList>
    </citation>
    <scope>NUCLEOTIDE SEQUENCE [LARGE SCALE GENOMIC DNA]</scope>
    <source>
        <strain evidence="7 8">DS2-A</strain>
    </source>
</reference>
<feature type="signal peptide" evidence="4">
    <location>
        <begin position="1"/>
        <end position="26"/>
    </location>
</feature>
<dbReference type="GO" id="GO:0015979">
    <property type="term" value="P:photosynthesis"/>
    <property type="evidence" value="ECO:0007669"/>
    <property type="project" value="UniProtKB-KW"/>
</dbReference>
<dbReference type="Pfam" id="PF18962">
    <property type="entry name" value="Por_Secre_tail"/>
    <property type="match status" value="1"/>
</dbReference>
<evidence type="ECO:0000313" key="8">
    <source>
        <dbReference type="Proteomes" id="UP000297407"/>
    </source>
</evidence>
<dbReference type="Gene3D" id="2.130.10.10">
    <property type="entry name" value="YVTN repeat-like/Quinoprotein amine dehydrogenase"/>
    <property type="match status" value="2"/>
</dbReference>
<evidence type="ECO:0000313" key="7">
    <source>
        <dbReference type="EMBL" id="TGD56803.1"/>
    </source>
</evidence>
<dbReference type="AlphaFoldDB" id="A0A4Z0L2Z4"/>